<reference evidence="3" key="1">
    <citation type="submission" date="2024-07" db="EMBL/GenBank/DDBJ databases">
        <title>Two chromosome-level genome assemblies of Korean endemic species Abeliophyllum distichum and Forsythia ovata (Oleaceae).</title>
        <authorList>
            <person name="Jang H."/>
        </authorList>
    </citation>
    <scope>NUCLEOTIDE SEQUENCE [LARGE SCALE GENOMIC DNA]</scope>
</reference>
<protein>
    <submittedName>
        <fullName evidence="2">Uncharacterized protein</fullName>
    </submittedName>
</protein>
<organism evidence="2 3">
    <name type="scientific">Forsythia ovata</name>
    <dbReference type="NCBI Taxonomy" id="205694"/>
    <lineage>
        <taxon>Eukaryota</taxon>
        <taxon>Viridiplantae</taxon>
        <taxon>Streptophyta</taxon>
        <taxon>Embryophyta</taxon>
        <taxon>Tracheophyta</taxon>
        <taxon>Spermatophyta</taxon>
        <taxon>Magnoliopsida</taxon>
        <taxon>eudicotyledons</taxon>
        <taxon>Gunneridae</taxon>
        <taxon>Pentapetalae</taxon>
        <taxon>asterids</taxon>
        <taxon>lamiids</taxon>
        <taxon>Lamiales</taxon>
        <taxon>Oleaceae</taxon>
        <taxon>Forsythieae</taxon>
        <taxon>Forsythia</taxon>
    </lineage>
</organism>
<proteinExistence type="predicted"/>
<dbReference type="Proteomes" id="UP001604277">
    <property type="component" value="Unassembled WGS sequence"/>
</dbReference>
<accession>A0ABD1WRJ8</accession>
<sequence length="114" mass="12227">MIQSISTGKVSPANKSQIFSPQPATGDSTVSKPVIFSPSPLSICDLQPTQSPVNLLSSSLCSRTPDSKSMASGRDLQTVLDEASISRSLLHYLFNLSTQWTQVINLSFLRTAAV</sequence>
<evidence type="ECO:0000313" key="2">
    <source>
        <dbReference type="EMBL" id="KAL2552329.1"/>
    </source>
</evidence>
<evidence type="ECO:0000313" key="3">
    <source>
        <dbReference type="Proteomes" id="UP001604277"/>
    </source>
</evidence>
<dbReference type="AlphaFoldDB" id="A0ABD1WRJ8"/>
<feature type="region of interest" description="Disordered" evidence="1">
    <location>
        <begin position="1"/>
        <end position="32"/>
    </location>
</feature>
<keyword evidence="3" id="KW-1185">Reference proteome</keyword>
<feature type="compositionally biased region" description="Polar residues" evidence="1">
    <location>
        <begin position="1"/>
        <end position="31"/>
    </location>
</feature>
<name>A0ABD1WRJ8_9LAMI</name>
<evidence type="ECO:0000256" key="1">
    <source>
        <dbReference type="SAM" id="MobiDB-lite"/>
    </source>
</evidence>
<dbReference type="EMBL" id="JBFOLJ010000002">
    <property type="protein sequence ID" value="KAL2552329.1"/>
    <property type="molecule type" value="Genomic_DNA"/>
</dbReference>
<gene>
    <name evidence="2" type="ORF">Fot_05948</name>
</gene>
<comment type="caution">
    <text evidence="2">The sequence shown here is derived from an EMBL/GenBank/DDBJ whole genome shotgun (WGS) entry which is preliminary data.</text>
</comment>